<evidence type="ECO:0000313" key="3">
    <source>
        <dbReference type="Proteomes" id="UP001190926"/>
    </source>
</evidence>
<feature type="compositionally biased region" description="Basic residues" evidence="1">
    <location>
        <begin position="141"/>
        <end position="151"/>
    </location>
</feature>
<keyword evidence="3" id="KW-1185">Reference proteome</keyword>
<evidence type="ECO:0000256" key="1">
    <source>
        <dbReference type="SAM" id="MobiDB-lite"/>
    </source>
</evidence>
<name>A0AAD4IN40_PERFH</name>
<reference evidence="2 3" key="1">
    <citation type="journal article" date="2021" name="Nat. Commun.">
        <title>Incipient diploidization of the medicinal plant Perilla within 10,000 years.</title>
        <authorList>
            <person name="Zhang Y."/>
            <person name="Shen Q."/>
            <person name="Leng L."/>
            <person name="Zhang D."/>
            <person name="Chen S."/>
            <person name="Shi Y."/>
            <person name="Ning Z."/>
            <person name="Chen S."/>
        </authorList>
    </citation>
    <scope>NUCLEOTIDE SEQUENCE [LARGE SCALE GENOMIC DNA]</scope>
    <source>
        <strain evidence="3">cv. PC099</strain>
    </source>
</reference>
<gene>
    <name evidence="2" type="ORF">C2S53_011196</name>
</gene>
<dbReference type="Proteomes" id="UP001190926">
    <property type="component" value="Unassembled WGS sequence"/>
</dbReference>
<dbReference type="AlphaFoldDB" id="A0AAD4IN40"/>
<feature type="region of interest" description="Disordered" evidence="1">
    <location>
        <begin position="132"/>
        <end position="208"/>
    </location>
</feature>
<protein>
    <submittedName>
        <fullName evidence="2">Uncharacterized protein</fullName>
    </submittedName>
</protein>
<evidence type="ECO:0000313" key="2">
    <source>
        <dbReference type="EMBL" id="KAH6755629.1"/>
    </source>
</evidence>
<dbReference type="EMBL" id="SDAM02029598">
    <property type="protein sequence ID" value="KAH6755629.1"/>
    <property type="molecule type" value="Genomic_DNA"/>
</dbReference>
<organism evidence="2 3">
    <name type="scientific">Perilla frutescens var. hirtella</name>
    <name type="common">Perilla citriodora</name>
    <name type="synonym">Perilla setoyensis</name>
    <dbReference type="NCBI Taxonomy" id="608512"/>
    <lineage>
        <taxon>Eukaryota</taxon>
        <taxon>Viridiplantae</taxon>
        <taxon>Streptophyta</taxon>
        <taxon>Embryophyta</taxon>
        <taxon>Tracheophyta</taxon>
        <taxon>Spermatophyta</taxon>
        <taxon>Magnoliopsida</taxon>
        <taxon>eudicotyledons</taxon>
        <taxon>Gunneridae</taxon>
        <taxon>Pentapetalae</taxon>
        <taxon>asterids</taxon>
        <taxon>lamiids</taxon>
        <taxon>Lamiales</taxon>
        <taxon>Lamiaceae</taxon>
        <taxon>Nepetoideae</taxon>
        <taxon>Elsholtzieae</taxon>
        <taxon>Perilla</taxon>
    </lineage>
</organism>
<comment type="caution">
    <text evidence="2">The sequence shown here is derived from an EMBL/GenBank/DDBJ whole genome shotgun (WGS) entry which is preliminary data.</text>
</comment>
<accession>A0AAD4IN40</accession>
<proteinExistence type="predicted"/>
<sequence length="208" mass="23052">MNVHNIPMEFWIANALGKISSRVGTPIMIDLTTYLKKKLNFARILIAINPTKEPSTQLFGHYKAKCEGENEVGVNRIGFDKEKVSKTIPEDLKSLLKAKVLQIVGNEDWGNCEEKACEDLGDKDSLDLESAIGDPEAEHFTRKKKKKRGKKSSLASTSVDHQAENIEADIPAKPMFDLSKKPSILDGPSYALRHKHKTSPKQGKIGGV</sequence>